<dbReference type="PANTHER" id="PTHR46268:SF6">
    <property type="entry name" value="UNIVERSAL STRESS PROTEIN UP12"/>
    <property type="match status" value="1"/>
</dbReference>
<proteinExistence type="inferred from homology"/>
<dbReference type="InterPro" id="IPR006016">
    <property type="entry name" value="UspA"/>
</dbReference>
<comment type="similarity">
    <text evidence="1">Belongs to the universal stress protein A family.</text>
</comment>
<dbReference type="PANTHER" id="PTHR46268">
    <property type="entry name" value="STRESS RESPONSE PROTEIN NHAX"/>
    <property type="match status" value="1"/>
</dbReference>
<reference evidence="3 4" key="1">
    <citation type="submission" date="2018-03" db="EMBL/GenBank/DDBJ databases">
        <title>Genomic Encyclopedia of Archaeal and Bacterial Type Strains, Phase II (KMG-II): from individual species to whole genera.</title>
        <authorList>
            <person name="Goeker M."/>
        </authorList>
    </citation>
    <scope>NUCLEOTIDE SEQUENCE [LARGE SCALE GENOMIC DNA]</scope>
    <source>
        <strain evidence="3 4">DSM 45348</strain>
    </source>
</reference>
<evidence type="ECO:0000313" key="3">
    <source>
        <dbReference type="EMBL" id="PRY32402.1"/>
    </source>
</evidence>
<name>A0A2T0SG64_9ACTN</name>
<dbReference type="OrthoDB" id="3288179at2"/>
<dbReference type="AlphaFoldDB" id="A0A2T0SG64"/>
<dbReference type="Proteomes" id="UP000239209">
    <property type="component" value="Unassembled WGS sequence"/>
</dbReference>
<feature type="domain" description="UspA" evidence="2">
    <location>
        <begin position="12"/>
        <end position="141"/>
    </location>
</feature>
<evidence type="ECO:0000313" key="4">
    <source>
        <dbReference type="Proteomes" id="UP000239209"/>
    </source>
</evidence>
<dbReference type="RefSeq" id="WP_146163989.1">
    <property type="nucleotide sequence ID" value="NZ_PVZG01000002.1"/>
</dbReference>
<evidence type="ECO:0000259" key="2">
    <source>
        <dbReference type="Pfam" id="PF00582"/>
    </source>
</evidence>
<feature type="domain" description="UspA" evidence="2">
    <location>
        <begin position="152"/>
        <end position="289"/>
    </location>
</feature>
<protein>
    <submittedName>
        <fullName evidence="3">Universal stress protein family protein</fullName>
    </submittedName>
</protein>
<dbReference type="Gene3D" id="3.40.50.620">
    <property type="entry name" value="HUPs"/>
    <property type="match status" value="2"/>
</dbReference>
<keyword evidence="4" id="KW-1185">Reference proteome</keyword>
<accession>A0A2T0SG64</accession>
<sequence>MDSAVWSKRNLPVVVGIDGSRSHPGTVDLAVDQAVRHRAPLLIVHVWPGRYSGSFRTHDALPTEDDGRHLLELAARRARHRAGNLTVSTELAAGSVSQILTARSESARLVVVGHRDAMPARASWGSTTAYLAHHAGSPLLVNRGTVPEHGPVVLAVSAREPVTATVGEAFEEAASTDSKLVAVHVWNQTGTRPPTGSLTTGTGYGEARREAERHLAEVLAGWSWRYPDVEVERLLLHDLDIGYTLERASRRGRLLVAGMGRSGRFVELIYGSLGTTLMRQAACPVLLVPIGWPAVTAASGGVTADGRSGR</sequence>
<dbReference type="SUPFAM" id="SSF52402">
    <property type="entry name" value="Adenine nucleotide alpha hydrolases-like"/>
    <property type="match status" value="2"/>
</dbReference>
<dbReference type="CDD" id="cd00293">
    <property type="entry name" value="USP-like"/>
    <property type="match status" value="1"/>
</dbReference>
<organism evidence="3 4">
    <name type="scientific">Pseudosporangium ferrugineum</name>
    <dbReference type="NCBI Taxonomy" id="439699"/>
    <lineage>
        <taxon>Bacteria</taxon>
        <taxon>Bacillati</taxon>
        <taxon>Actinomycetota</taxon>
        <taxon>Actinomycetes</taxon>
        <taxon>Micromonosporales</taxon>
        <taxon>Micromonosporaceae</taxon>
        <taxon>Pseudosporangium</taxon>
    </lineage>
</organism>
<dbReference type="Pfam" id="PF00582">
    <property type="entry name" value="Usp"/>
    <property type="match status" value="2"/>
</dbReference>
<dbReference type="InterPro" id="IPR014729">
    <property type="entry name" value="Rossmann-like_a/b/a_fold"/>
</dbReference>
<evidence type="ECO:0000256" key="1">
    <source>
        <dbReference type="ARBA" id="ARBA00008791"/>
    </source>
</evidence>
<comment type="caution">
    <text evidence="3">The sequence shown here is derived from an EMBL/GenBank/DDBJ whole genome shotgun (WGS) entry which is preliminary data.</text>
</comment>
<dbReference type="EMBL" id="PVZG01000002">
    <property type="protein sequence ID" value="PRY32402.1"/>
    <property type="molecule type" value="Genomic_DNA"/>
</dbReference>
<gene>
    <name evidence="3" type="ORF">CLV70_102613</name>
</gene>